<dbReference type="PANTHER" id="PTHR31791">
    <property type="entry name" value="FRIGIDA-LIKE PROTEIN 3-RELATED"/>
    <property type="match status" value="1"/>
</dbReference>
<evidence type="ECO:0000256" key="4">
    <source>
        <dbReference type="ARBA" id="ARBA00023089"/>
    </source>
</evidence>
<dbReference type="GO" id="GO:0030154">
    <property type="term" value="P:cell differentiation"/>
    <property type="evidence" value="ECO:0007669"/>
    <property type="project" value="UniProtKB-KW"/>
</dbReference>
<keyword evidence="7" id="KW-1185">Reference proteome</keyword>
<gene>
    <name evidence="6" type="ORF">F3Y22_tig00000646pilonHSYRG00006</name>
</gene>
<protein>
    <recommendedName>
        <fullName evidence="5">FRIGIDA-like protein</fullName>
    </recommendedName>
</protein>
<proteinExistence type="inferred from homology"/>
<dbReference type="GO" id="GO:0016301">
    <property type="term" value="F:kinase activity"/>
    <property type="evidence" value="ECO:0007669"/>
    <property type="project" value="UniProtKB-KW"/>
</dbReference>
<comment type="caution">
    <text evidence="6">The sequence shown here is derived from an EMBL/GenBank/DDBJ whole genome shotgun (WGS) entry which is preliminary data.</text>
</comment>
<keyword evidence="2 5" id="KW-0217">Developmental protein</keyword>
<reference evidence="6" key="1">
    <citation type="submission" date="2019-09" db="EMBL/GenBank/DDBJ databases">
        <title>Draft genome information of white flower Hibiscus syriacus.</title>
        <authorList>
            <person name="Kim Y.-M."/>
        </authorList>
    </citation>
    <scope>NUCLEOTIDE SEQUENCE [LARGE SCALE GENOMIC DNA]</scope>
    <source>
        <strain evidence="6">YM2019G1</strain>
    </source>
</reference>
<dbReference type="InterPro" id="IPR012474">
    <property type="entry name" value="Frigida"/>
</dbReference>
<organism evidence="6 7">
    <name type="scientific">Hibiscus syriacus</name>
    <name type="common">Rose of Sharon</name>
    <dbReference type="NCBI Taxonomy" id="106335"/>
    <lineage>
        <taxon>Eukaryota</taxon>
        <taxon>Viridiplantae</taxon>
        <taxon>Streptophyta</taxon>
        <taxon>Embryophyta</taxon>
        <taxon>Tracheophyta</taxon>
        <taxon>Spermatophyta</taxon>
        <taxon>Magnoliopsida</taxon>
        <taxon>eudicotyledons</taxon>
        <taxon>Gunneridae</taxon>
        <taxon>Pentapetalae</taxon>
        <taxon>rosids</taxon>
        <taxon>malvids</taxon>
        <taxon>Malvales</taxon>
        <taxon>Malvaceae</taxon>
        <taxon>Malvoideae</taxon>
        <taxon>Hibiscus</taxon>
    </lineage>
</organism>
<comment type="similarity">
    <text evidence="1 5">Belongs to the Frigida family.</text>
</comment>
<evidence type="ECO:0000313" key="6">
    <source>
        <dbReference type="EMBL" id="KAE8734926.1"/>
    </source>
</evidence>
<evidence type="ECO:0000256" key="1">
    <source>
        <dbReference type="ARBA" id="ARBA00008956"/>
    </source>
</evidence>
<dbReference type="AlphaFoldDB" id="A0A6A3D0H4"/>
<keyword evidence="6" id="KW-0418">Kinase</keyword>
<sequence>MELPGALKSAPYPGTMVLDAMEGFYVENCPNKGDKDMDLLGLRRVCVSLLEGLMETGLCFSEEVRERAKKLALEWNGKVNLSKANTFEPLAFLLLMVTYSLEAVVDKGELVGHFFVAAGCRKAVMLCRSIGLGEKVYDLIQKLVDNGKQHLAVRFIFEFGLAEKFPPVPLLDNYLKETKKLAEQVCVDGKNSYRSLNVAAEKEIGVLKSVIKVIKDCRLEAEYPQECLQDRLEQLEMQLADRKRTAKLTAAWSKQQQAIESASPTPAVNPYLSSSATALFGLAGALLGFSTTPNPAASHPYSYGQQPFNGAYGLPPQYHPQ</sequence>
<evidence type="ECO:0000313" key="7">
    <source>
        <dbReference type="Proteomes" id="UP000436088"/>
    </source>
</evidence>
<dbReference type="Proteomes" id="UP000436088">
    <property type="component" value="Unassembled WGS sequence"/>
</dbReference>
<dbReference type="EMBL" id="VEPZ02000051">
    <property type="protein sequence ID" value="KAE8734926.1"/>
    <property type="molecule type" value="Genomic_DNA"/>
</dbReference>
<name>A0A6A3D0H4_HIBSY</name>
<evidence type="ECO:0000256" key="3">
    <source>
        <dbReference type="ARBA" id="ARBA00022782"/>
    </source>
</evidence>
<accession>A0A6A3D0H4</accession>
<dbReference type="Pfam" id="PF07899">
    <property type="entry name" value="Frigida"/>
    <property type="match status" value="1"/>
</dbReference>
<keyword evidence="3 5" id="KW-0221">Differentiation</keyword>
<evidence type="ECO:0000256" key="5">
    <source>
        <dbReference type="RuleBase" id="RU364012"/>
    </source>
</evidence>
<dbReference type="GO" id="GO:0009908">
    <property type="term" value="P:flower development"/>
    <property type="evidence" value="ECO:0007669"/>
    <property type="project" value="UniProtKB-KW"/>
</dbReference>
<keyword evidence="6" id="KW-0808">Transferase</keyword>
<evidence type="ECO:0000256" key="2">
    <source>
        <dbReference type="ARBA" id="ARBA00022473"/>
    </source>
</evidence>
<keyword evidence="4 5" id="KW-0287">Flowering</keyword>
<dbReference type="PANTHER" id="PTHR31791:SF47">
    <property type="entry name" value="INACTIVE FRIGIDA-LIKE PROTEIN 2"/>
    <property type="match status" value="1"/>
</dbReference>